<dbReference type="InterPro" id="IPR002467">
    <property type="entry name" value="Pept_M24A_MAP1"/>
</dbReference>
<evidence type="ECO:0000313" key="10">
    <source>
        <dbReference type="Proteomes" id="UP000294257"/>
    </source>
</evidence>
<proteinExistence type="inferred from homology"/>
<evidence type="ECO:0000313" key="9">
    <source>
        <dbReference type="EMBL" id="RZS38879.1"/>
    </source>
</evidence>
<protein>
    <recommendedName>
        <fullName evidence="6 7">Methionine aminopeptidase</fullName>
        <shortName evidence="6">MAP</shortName>
        <shortName evidence="6">MetAP</shortName>
        <ecNumber evidence="6 7">3.4.11.18</ecNumber>
    </recommendedName>
    <alternativeName>
        <fullName evidence="6">Peptidase M</fullName>
    </alternativeName>
</protein>
<feature type="binding site" evidence="6">
    <location>
        <position position="239"/>
    </location>
    <ligand>
        <name>a divalent metal cation</name>
        <dbReference type="ChEBI" id="CHEBI:60240"/>
        <label>1</label>
    </ligand>
</feature>
<name>A0A4Q7KQ13_9PSEU</name>
<feature type="binding site" evidence="6">
    <location>
        <position position="239"/>
    </location>
    <ligand>
        <name>a divalent metal cation</name>
        <dbReference type="ChEBI" id="CHEBI:60240"/>
        <label>2</label>
        <note>catalytic</note>
    </ligand>
</feature>
<dbReference type="AlphaFoldDB" id="A0A4Q7KQ13"/>
<accession>A0A4Q7KQ13</accession>
<evidence type="ECO:0000256" key="5">
    <source>
        <dbReference type="ARBA" id="ARBA00022801"/>
    </source>
</evidence>
<dbReference type="Pfam" id="PF00557">
    <property type="entry name" value="Peptidase_M24"/>
    <property type="match status" value="1"/>
</dbReference>
<organism evidence="9 10">
    <name type="scientific">Herbihabitans rhizosphaerae</name>
    <dbReference type="NCBI Taxonomy" id="1872711"/>
    <lineage>
        <taxon>Bacteria</taxon>
        <taxon>Bacillati</taxon>
        <taxon>Actinomycetota</taxon>
        <taxon>Actinomycetes</taxon>
        <taxon>Pseudonocardiales</taxon>
        <taxon>Pseudonocardiaceae</taxon>
        <taxon>Herbihabitans</taxon>
    </lineage>
</organism>
<comment type="cofactor">
    <cofactor evidence="6">
        <name>Co(2+)</name>
        <dbReference type="ChEBI" id="CHEBI:48828"/>
    </cofactor>
    <cofactor evidence="6">
        <name>Zn(2+)</name>
        <dbReference type="ChEBI" id="CHEBI:29105"/>
    </cofactor>
    <cofactor evidence="6">
        <name>Mn(2+)</name>
        <dbReference type="ChEBI" id="CHEBI:29035"/>
    </cofactor>
    <cofactor evidence="6">
        <name>Fe(2+)</name>
        <dbReference type="ChEBI" id="CHEBI:29033"/>
    </cofactor>
    <text evidence="6">Binds 2 divalent metal cations per subunit. Has a high-affinity and a low affinity metal-binding site. The true nature of the physiological cofactor is under debate. The enzyme is active with cobalt, zinc, manganese or divalent iron ions. Most likely, methionine aminopeptidases function as mononuclear Fe(2+)-metalloproteases under physiological conditions, and the catalytically relevant metal-binding site has been assigned to the histidine-containing high-affinity site.</text>
</comment>
<dbReference type="PRINTS" id="PR00599">
    <property type="entry name" value="MAPEPTIDASE"/>
</dbReference>
<feature type="binding site" evidence="6">
    <location>
        <position position="111"/>
    </location>
    <ligand>
        <name>a divalent metal cation</name>
        <dbReference type="ChEBI" id="CHEBI:60240"/>
        <label>1</label>
    </ligand>
</feature>
<evidence type="ECO:0000256" key="4">
    <source>
        <dbReference type="ARBA" id="ARBA00022723"/>
    </source>
</evidence>
<keyword evidence="10" id="KW-1185">Reference proteome</keyword>
<dbReference type="SUPFAM" id="SSF55920">
    <property type="entry name" value="Creatinase/aminopeptidase"/>
    <property type="match status" value="1"/>
</dbReference>
<feature type="binding site" evidence="6">
    <location>
        <position position="181"/>
    </location>
    <ligand>
        <name>substrate</name>
    </ligand>
</feature>
<evidence type="ECO:0000256" key="6">
    <source>
        <dbReference type="HAMAP-Rule" id="MF_01974"/>
    </source>
</evidence>
<sequence>MIELKTPTEIDAMHAAGQIVAAALTAVRAHAGVGVSLLELDEVAASVIADAGAKSSFLHYQPRFADTPFPAVICSSVNDVIVHGIPDGYRLADGDLVSIDCGAHLDGWHGDSAISFTVGTPKPEDLALIDTATRALDAAIAASVPGNTLGDVADAIGVIGRAAGYGIPDDFGGHGIGRAMHEAPAVPNEGEPGKGLRLRPGLAIAIEPMFHAGGRDEYYTAADGWALCTADGSRAAHVEHSVAITDDGPRVLTARV</sequence>
<comment type="catalytic activity">
    <reaction evidence="6 7">
        <text>Release of N-terminal amino acids, preferentially methionine, from peptides and arylamides.</text>
        <dbReference type="EC" id="3.4.11.18"/>
    </reaction>
</comment>
<dbReference type="PANTHER" id="PTHR43330">
    <property type="entry name" value="METHIONINE AMINOPEPTIDASE"/>
    <property type="match status" value="1"/>
</dbReference>
<feature type="binding site" evidence="6">
    <location>
        <position position="174"/>
    </location>
    <ligand>
        <name>a divalent metal cation</name>
        <dbReference type="ChEBI" id="CHEBI:60240"/>
        <label>2</label>
        <note>catalytic</note>
    </ligand>
</feature>
<evidence type="ECO:0000256" key="1">
    <source>
        <dbReference type="ARBA" id="ARBA00002521"/>
    </source>
</evidence>
<dbReference type="GO" id="GO:0046872">
    <property type="term" value="F:metal ion binding"/>
    <property type="evidence" value="ECO:0007669"/>
    <property type="project" value="UniProtKB-UniRule"/>
</dbReference>
<feature type="binding site" evidence="6">
    <location>
        <position position="83"/>
    </location>
    <ligand>
        <name>substrate</name>
    </ligand>
</feature>
<keyword evidence="4 6" id="KW-0479">Metal-binding</keyword>
<dbReference type="InterPro" id="IPR036005">
    <property type="entry name" value="Creatinase/aminopeptidase-like"/>
</dbReference>
<dbReference type="EC" id="3.4.11.18" evidence="6 7"/>
<comment type="function">
    <text evidence="1 6">Removes the N-terminal methionine from nascent proteins. The N-terminal methionine is often cleaved when the second residue in the primary sequence is small and uncharged (Met-Ala-, Cys, Gly, Pro, Ser, Thr, or Val). Requires deformylation of the N(alpha)-formylated initiator methionine before it can be hydrolyzed.</text>
</comment>
<comment type="similarity">
    <text evidence="6">Belongs to the peptidase M24A family. Methionine aminopeptidase type 1 subfamily.</text>
</comment>
<keyword evidence="3 6" id="KW-0645">Protease</keyword>
<dbReference type="OrthoDB" id="9802055at2"/>
<evidence type="ECO:0000259" key="8">
    <source>
        <dbReference type="Pfam" id="PF00557"/>
    </source>
</evidence>
<dbReference type="EMBL" id="SGWQ01000004">
    <property type="protein sequence ID" value="RZS38879.1"/>
    <property type="molecule type" value="Genomic_DNA"/>
</dbReference>
<dbReference type="GO" id="GO:0070006">
    <property type="term" value="F:metalloaminopeptidase activity"/>
    <property type="evidence" value="ECO:0007669"/>
    <property type="project" value="UniProtKB-UniRule"/>
</dbReference>
<dbReference type="GO" id="GO:0005829">
    <property type="term" value="C:cytosol"/>
    <property type="evidence" value="ECO:0007669"/>
    <property type="project" value="TreeGrafter"/>
</dbReference>
<feature type="binding site" evidence="6">
    <location>
        <position position="111"/>
    </location>
    <ligand>
        <name>a divalent metal cation</name>
        <dbReference type="ChEBI" id="CHEBI:60240"/>
        <label>2</label>
        <note>catalytic</note>
    </ligand>
</feature>
<reference evidence="9 10" key="1">
    <citation type="submission" date="2019-02" db="EMBL/GenBank/DDBJ databases">
        <title>Genomic Encyclopedia of Type Strains, Phase IV (KMG-IV): sequencing the most valuable type-strain genomes for metagenomic binning, comparative biology and taxonomic classification.</title>
        <authorList>
            <person name="Goeker M."/>
        </authorList>
    </citation>
    <scope>NUCLEOTIDE SEQUENCE [LARGE SCALE GENOMIC DNA]</scope>
    <source>
        <strain evidence="9 10">DSM 101727</strain>
    </source>
</reference>
<dbReference type="NCBIfam" id="TIGR00500">
    <property type="entry name" value="met_pdase_I"/>
    <property type="match status" value="1"/>
</dbReference>
<dbReference type="GO" id="GO:0006508">
    <property type="term" value="P:proteolysis"/>
    <property type="evidence" value="ECO:0007669"/>
    <property type="project" value="UniProtKB-KW"/>
</dbReference>
<dbReference type="InterPro" id="IPR001714">
    <property type="entry name" value="Pept_M24_MAP"/>
</dbReference>
<feature type="domain" description="Peptidase M24" evidence="8">
    <location>
        <begin position="12"/>
        <end position="246"/>
    </location>
</feature>
<evidence type="ECO:0000256" key="7">
    <source>
        <dbReference type="RuleBase" id="RU003653"/>
    </source>
</evidence>
<keyword evidence="5 6" id="KW-0378">Hydrolase</keyword>
<comment type="caution">
    <text evidence="9">The sequence shown here is derived from an EMBL/GenBank/DDBJ whole genome shotgun (WGS) entry which is preliminary data.</text>
</comment>
<keyword evidence="2 6" id="KW-0031">Aminopeptidase</keyword>
<dbReference type="GO" id="GO:0004239">
    <property type="term" value="F:initiator methionyl aminopeptidase activity"/>
    <property type="evidence" value="ECO:0007669"/>
    <property type="project" value="UniProtKB-UniRule"/>
</dbReference>
<evidence type="ECO:0000256" key="2">
    <source>
        <dbReference type="ARBA" id="ARBA00022438"/>
    </source>
</evidence>
<dbReference type="PANTHER" id="PTHR43330:SF27">
    <property type="entry name" value="METHIONINE AMINOPEPTIDASE"/>
    <property type="match status" value="1"/>
</dbReference>
<dbReference type="InterPro" id="IPR000994">
    <property type="entry name" value="Pept_M24"/>
</dbReference>
<evidence type="ECO:0000256" key="3">
    <source>
        <dbReference type="ARBA" id="ARBA00022670"/>
    </source>
</evidence>
<gene>
    <name evidence="6" type="primary">map</name>
    <name evidence="9" type="ORF">EV193_10490</name>
</gene>
<dbReference type="RefSeq" id="WP_130344496.1">
    <property type="nucleotide sequence ID" value="NZ_SGWQ01000004.1"/>
</dbReference>
<dbReference type="HAMAP" id="MF_01974">
    <property type="entry name" value="MetAP_1"/>
    <property type="match status" value="1"/>
</dbReference>
<dbReference type="Proteomes" id="UP000294257">
    <property type="component" value="Unassembled WGS sequence"/>
</dbReference>
<feature type="binding site" evidence="6">
    <location>
        <position position="207"/>
    </location>
    <ligand>
        <name>a divalent metal cation</name>
        <dbReference type="ChEBI" id="CHEBI:60240"/>
        <label>2</label>
        <note>catalytic</note>
    </ligand>
</feature>
<feature type="binding site" evidence="6">
    <location>
        <position position="100"/>
    </location>
    <ligand>
        <name>a divalent metal cation</name>
        <dbReference type="ChEBI" id="CHEBI:60240"/>
        <label>1</label>
    </ligand>
</feature>
<dbReference type="CDD" id="cd01086">
    <property type="entry name" value="MetAP1"/>
    <property type="match status" value="1"/>
</dbReference>
<comment type="subunit">
    <text evidence="6">Monomer.</text>
</comment>
<dbReference type="Gene3D" id="3.90.230.10">
    <property type="entry name" value="Creatinase/methionine aminopeptidase superfamily"/>
    <property type="match status" value="1"/>
</dbReference>